<proteinExistence type="predicted"/>
<feature type="transmembrane region" description="Helical" evidence="2">
    <location>
        <begin position="160"/>
        <end position="179"/>
    </location>
</feature>
<feature type="compositionally biased region" description="Low complexity" evidence="1">
    <location>
        <begin position="23"/>
        <end position="37"/>
    </location>
</feature>
<keyword evidence="2" id="KW-0812">Transmembrane</keyword>
<keyword evidence="4" id="KW-1185">Reference proteome</keyword>
<reference evidence="3" key="2">
    <citation type="submission" date="2021-09" db="EMBL/GenBank/DDBJ databases">
        <authorList>
            <person name="Jia N."/>
            <person name="Wang J."/>
            <person name="Shi W."/>
            <person name="Du L."/>
            <person name="Sun Y."/>
            <person name="Zhan W."/>
            <person name="Jiang J."/>
            <person name="Wang Q."/>
            <person name="Zhang B."/>
            <person name="Ji P."/>
            <person name="Sakyi L.B."/>
            <person name="Cui X."/>
            <person name="Yuan T."/>
            <person name="Jiang B."/>
            <person name="Yang W."/>
            <person name="Lam T.T.-Y."/>
            <person name="Chang Q."/>
            <person name="Ding S."/>
            <person name="Wang X."/>
            <person name="Zhu J."/>
            <person name="Ruan X."/>
            <person name="Zhao L."/>
            <person name="Wei J."/>
            <person name="Que T."/>
            <person name="Du C."/>
            <person name="Cheng J."/>
            <person name="Dai P."/>
            <person name="Han X."/>
            <person name="Huang E."/>
            <person name="Gao Y."/>
            <person name="Liu J."/>
            <person name="Shao H."/>
            <person name="Ye R."/>
            <person name="Li L."/>
            <person name="Wei W."/>
            <person name="Wang X."/>
            <person name="Wang C."/>
            <person name="Huo Q."/>
            <person name="Li W."/>
            <person name="Guo W."/>
            <person name="Chen H."/>
            <person name="Chen S."/>
            <person name="Zhou L."/>
            <person name="Zhou L."/>
            <person name="Ni X."/>
            <person name="Tian J."/>
            <person name="Zhou Y."/>
            <person name="Sheng Y."/>
            <person name="Liu T."/>
            <person name="Pan Y."/>
            <person name="Xia L."/>
            <person name="Li J."/>
            <person name="Zhao F."/>
            <person name="Cao W."/>
        </authorList>
    </citation>
    <scope>NUCLEOTIDE SEQUENCE</scope>
    <source>
        <strain evidence="3">Rmic-2018</strain>
        <tissue evidence="3">Larvae</tissue>
    </source>
</reference>
<evidence type="ECO:0000256" key="2">
    <source>
        <dbReference type="SAM" id="Phobius"/>
    </source>
</evidence>
<dbReference type="GO" id="GO:0008237">
    <property type="term" value="F:metallopeptidase activity"/>
    <property type="evidence" value="ECO:0007669"/>
    <property type="project" value="InterPro"/>
</dbReference>
<reference evidence="3" key="1">
    <citation type="journal article" date="2020" name="Cell">
        <title>Large-Scale Comparative Analyses of Tick Genomes Elucidate Their Genetic Diversity and Vector Capacities.</title>
        <authorList>
            <consortium name="Tick Genome and Microbiome Consortium (TIGMIC)"/>
            <person name="Jia N."/>
            <person name="Wang J."/>
            <person name="Shi W."/>
            <person name="Du L."/>
            <person name="Sun Y."/>
            <person name="Zhan W."/>
            <person name="Jiang J.F."/>
            <person name="Wang Q."/>
            <person name="Zhang B."/>
            <person name="Ji P."/>
            <person name="Bell-Sakyi L."/>
            <person name="Cui X.M."/>
            <person name="Yuan T.T."/>
            <person name="Jiang B.G."/>
            <person name="Yang W.F."/>
            <person name="Lam T.T."/>
            <person name="Chang Q.C."/>
            <person name="Ding S.J."/>
            <person name="Wang X.J."/>
            <person name="Zhu J.G."/>
            <person name="Ruan X.D."/>
            <person name="Zhao L."/>
            <person name="Wei J.T."/>
            <person name="Ye R.Z."/>
            <person name="Que T.C."/>
            <person name="Du C.H."/>
            <person name="Zhou Y.H."/>
            <person name="Cheng J.X."/>
            <person name="Dai P.F."/>
            <person name="Guo W.B."/>
            <person name="Han X.H."/>
            <person name="Huang E.J."/>
            <person name="Li L.F."/>
            <person name="Wei W."/>
            <person name="Gao Y.C."/>
            <person name="Liu J.Z."/>
            <person name="Shao H.Z."/>
            <person name="Wang X."/>
            <person name="Wang C.C."/>
            <person name="Yang T.C."/>
            <person name="Huo Q.B."/>
            <person name="Li W."/>
            <person name="Chen H.Y."/>
            <person name="Chen S.E."/>
            <person name="Zhou L.G."/>
            <person name="Ni X.B."/>
            <person name="Tian J.H."/>
            <person name="Sheng Y."/>
            <person name="Liu T."/>
            <person name="Pan Y.S."/>
            <person name="Xia L.Y."/>
            <person name="Li J."/>
            <person name="Zhao F."/>
            <person name="Cao W.C."/>
        </authorList>
    </citation>
    <scope>NUCLEOTIDE SEQUENCE</scope>
    <source>
        <strain evidence="3">Rmic-2018</strain>
    </source>
</reference>
<evidence type="ECO:0008006" key="5">
    <source>
        <dbReference type="Google" id="ProtNLM"/>
    </source>
</evidence>
<evidence type="ECO:0000256" key="1">
    <source>
        <dbReference type="SAM" id="MobiDB-lite"/>
    </source>
</evidence>
<dbReference type="SUPFAM" id="SSF55486">
    <property type="entry name" value="Metalloproteases ('zincins'), catalytic domain"/>
    <property type="match status" value="1"/>
</dbReference>
<dbReference type="InterPro" id="IPR042089">
    <property type="entry name" value="Peptidase_M13_dom_2"/>
</dbReference>
<dbReference type="AlphaFoldDB" id="A0A9J6F3U3"/>
<sequence length="416" mass="45721">MARKRKPKDVSLTTTMHDERETSAPASPAEPVAPASAGTRKEKKLDQPTASYKKAHRNKATKGDMSAPTERVQDTAVTEPGSHPESGSDDRARQPTTKVEKTRKKTTDADHSPSQVPNAEPAHVAPTGPELPGERNGGPAAGTGTSEPTASRARDTSMPIFFIGIALLALFIVLSRALLPATDDCVPLKETCIGEPQRVPAQAPAVEYSRHLQRSLSTKTNPCFNFYRYVCGTSESILTMTSERLKTEVLRAWIDDRAFSGRNGTNQRTLLAASLFRSCVSGDGIESGSSSDSDLLEVLVDWTFNWNVDVWFSLRVILADTSRRNFTFHVRHSASLQRWSKERASMQDGEQYMAFVTAYARELGARESEELDPMVMDVVEAEPKSRKFSPTFLGTVPSNRKAKRMSSLGRAQFSVN</sequence>
<keyword evidence="2" id="KW-1133">Transmembrane helix</keyword>
<dbReference type="Proteomes" id="UP000821866">
    <property type="component" value="Chromosome 1"/>
</dbReference>
<dbReference type="Gene3D" id="1.10.1380.10">
    <property type="entry name" value="Neutral endopeptidase , domain2"/>
    <property type="match status" value="1"/>
</dbReference>
<comment type="caution">
    <text evidence="3">The sequence shown here is derived from an EMBL/GenBank/DDBJ whole genome shotgun (WGS) entry which is preliminary data.</text>
</comment>
<accession>A0A9J6F3U3</accession>
<dbReference type="InterPro" id="IPR024079">
    <property type="entry name" value="MetalloPept_cat_dom_sf"/>
</dbReference>
<protein>
    <recommendedName>
        <fullName evidence="5">Peptidase M13 N-terminal domain-containing protein</fullName>
    </recommendedName>
</protein>
<evidence type="ECO:0000313" key="4">
    <source>
        <dbReference type="Proteomes" id="UP000821866"/>
    </source>
</evidence>
<keyword evidence="2" id="KW-0472">Membrane</keyword>
<gene>
    <name evidence="3" type="ORF">HPB51_013827</name>
</gene>
<evidence type="ECO:0000313" key="3">
    <source>
        <dbReference type="EMBL" id="KAH8041167.1"/>
    </source>
</evidence>
<dbReference type="Gene3D" id="3.40.390.10">
    <property type="entry name" value="Collagenase (Catalytic Domain)"/>
    <property type="match status" value="1"/>
</dbReference>
<organism evidence="3 4">
    <name type="scientific">Rhipicephalus microplus</name>
    <name type="common">Cattle tick</name>
    <name type="synonym">Boophilus microplus</name>
    <dbReference type="NCBI Taxonomy" id="6941"/>
    <lineage>
        <taxon>Eukaryota</taxon>
        <taxon>Metazoa</taxon>
        <taxon>Ecdysozoa</taxon>
        <taxon>Arthropoda</taxon>
        <taxon>Chelicerata</taxon>
        <taxon>Arachnida</taxon>
        <taxon>Acari</taxon>
        <taxon>Parasitiformes</taxon>
        <taxon>Ixodida</taxon>
        <taxon>Ixodoidea</taxon>
        <taxon>Ixodidae</taxon>
        <taxon>Rhipicephalinae</taxon>
        <taxon>Rhipicephalus</taxon>
        <taxon>Boophilus</taxon>
    </lineage>
</organism>
<dbReference type="EMBL" id="JABSTU010000001">
    <property type="protein sequence ID" value="KAH8041167.1"/>
    <property type="molecule type" value="Genomic_DNA"/>
</dbReference>
<name>A0A9J6F3U3_RHIMP</name>
<feature type="region of interest" description="Disordered" evidence="1">
    <location>
        <begin position="1"/>
        <end position="152"/>
    </location>
</feature>